<accession>A0A9P6DNM1</accession>
<dbReference type="EMBL" id="MU129195">
    <property type="protein sequence ID" value="KAF9504790.1"/>
    <property type="molecule type" value="Genomic_DNA"/>
</dbReference>
<proteinExistence type="predicted"/>
<keyword evidence="3" id="KW-1185">Reference proteome</keyword>
<dbReference type="Proteomes" id="UP000886523">
    <property type="component" value="Unassembled WGS sequence"/>
</dbReference>
<dbReference type="Gene3D" id="3.40.50.300">
    <property type="entry name" value="P-loop containing nucleotide triphosphate hydrolases"/>
    <property type="match status" value="1"/>
</dbReference>
<name>A0A9P6DNM1_9AGAM</name>
<dbReference type="InterPro" id="IPR027417">
    <property type="entry name" value="P-loop_NTPase"/>
</dbReference>
<sequence length="200" mass="22568">MIRIILTGPHSCGKTTLANELIRRWGEIFPESEPSLLSEVARTVMRTKGFTRADISSIEFQKAILDAQVEAESTIMRPFVSDRCLLDPIAYTLYKNPGVDGSNHRMLAVLPAVQSFLASYRDSTETLIILLEPVKEFAQDDGTRSQVGSWEDWMECNRCFKAILRDTGMQWSTLGPETVDLGTRVEKVKVLLKDAMRRRG</sequence>
<dbReference type="SUPFAM" id="SSF52540">
    <property type="entry name" value="P-loop containing nucleoside triphosphate hydrolases"/>
    <property type="match status" value="1"/>
</dbReference>
<organism evidence="2 3">
    <name type="scientific">Hydnum rufescens UP504</name>
    <dbReference type="NCBI Taxonomy" id="1448309"/>
    <lineage>
        <taxon>Eukaryota</taxon>
        <taxon>Fungi</taxon>
        <taxon>Dikarya</taxon>
        <taxon>Basidiomycota</taxon>
        <taxon>Agaricomycotina</taxon>
        <taxon>Agaricomycetes</taxon>
        <taxon>Cantharellales</taxon>
        <taxon>Hydnaceae</taxon>
        <taxon>Hydnum</taxon>
    </lineage>
</organism>
<reference evidence="2" key="1">
    <citation type="journal article" date="2020" name="Nat. Commun.">
        <title>Large-scale genome sequencing of mycorrhizal fungi provides insights into the early evolution of symbiotic traits.</title>
        <authorList>
            <person name="Miyauchi S."/>
            <person name="Kiss E."/>
            <person name="Kuo A."/>
            <person name="Drula E."/>
            <person name="Kohler A."/>
            <person name="Sanchez-Garcia M."/>
            <person name="Morin E."/>
            <person name="Andreopoulos B."/>
            <person name="Barry K.W."/>
            <person name="Bonito G."/>
            <person name="Buee M."/>
            <person name="Carver A."/>
            <person name="Chen C."/>
            <person name="Cichocki N."/>
            <person name="Clum A."/>
            <person name="Culley D."/>
            <person name="Crous P.W."/>
            <person name="Fauchery L."/>
            <person name="Girlanda M."/>
            <person name="Hayes R.D."/>
            <person name="Keri Z."/>
            <person name="LaButti K."/>
            <person name="Lipzen A."/>
            <person name="Lombard V."/>
            <person name="Magnuson J."/>
            <person name="Maillard F."/>
            <person name="Murat C."/>
            <person name="Nolan M."/>
            <person name="Ohm R.A."/>
            <person name="Pangilinan J."/>
            <person name="Pereira M.F."/>
            <person name="Perotto S."/>
            <person name="Peter M."/>
            <person name="Pfister S."/>
            <person name="Riley R."/>
            <person name="Sitrit Y."/>
            <person name="Stielow J.B."/>
            <person name="Szollosi G."/>
            <person name="Zifcakova L."/>
            <person name="Stursova M."/>
            <person name="Spatafora J.W."/>
            <person name="Tedersoo L."/>
            <person name="Vaario L.M."/>
            <person name="Yamada A."/>
            <person name="Yan M."/>
            <person name="Wang P."/>
            <person name="Xu J."/>
            <person name="Bruns T."/>
            <person name="Baldrian P."/>
            <person name="Vilgalys R."/>
            <person name="Dunand C."/>
            <person name="Henrissat B."/>
            <person name="Grigoriev I.V."/>
            <person name="Hibbett D."/>
            <person name="Nagy L.G."/>
            <person name="Martin F.M."/>
        </authorList>
    </citation>
    <scope>NUCLEOTIDE SEQUENCE</scope>
    <source>
        <strain evidence="2">UP504</strain>
    </source>
</reference>
<protein>
    <recommendedName>
        <fullName evidence="1">NadR/Ttd14 AAA domain-containing protein</fullName>
    </recommendedName>
</protein>
<dbReference type="OrthoDB" id="6118920at2759"/>
<dbReference type="Pfam" id="PF13521">
    <property type="entry name" value="AAA_28"/>
    <property type="match status" value="1"/>
</dbReference>
<comment type="caution">
    <text evidence="2">The sequence shown here is derived from an EMBL/GenBank/DDBJ whole genome shotgun (WGS) entry which is preliminary data.</text>
</comment>
<evidence type="ECO:0000259" key="1">
    <source>
        <dbReference type="Pfam" id="PF13521"/>
    </source>
</evidence>
<evidence type="ECO:0000313" key="2">
    <source>
        <dbReference type="EMBL" id="KAF9504790.1"/>
    </source>
</evidence>
<gene>
    <name evidence="2" type="ORF">BS47DRAFT_1307635</name>
</gene>
<feature type="domain" description="NadR/Ttd14 AAA" evidence="1">
    <location>
        <begin position="3"/>
        <end position="175"/>
    </location>
</feature>
<evidence type="ECO:0000313" key="3">
    <source>
        <dbReference type="Proteomes" id="UP000886523"/>
    </source>
</evidence>
<dbReference type="InterPro" id="IPR038727">
    <property type="entry name" value="NadR/Ttd14_AAA_dom"/>
</dbReference>
<dbReference type="AlphaFoldDB" id="A0A9P6DNM1"/>